<evidence type="ECO:0000313" key="3">
    <source>
        <dbReference type="EMBL" id="CAF4020257.1"/>
    </source>
</evidence>
<organism evidence="2 4">
    <name type="scientific">Didymodactylos carnosus</name>
    <dbReference type="NCBI Taxonomy" id="1234261"/>
    <lineage>
        <taxon>Eukaryota</taxon>
        <taxon>Metazoa</taxon>
        <taxon>Spiralia</taxon>
        <taxon>Gnathifera</taxon>
        <taxon>Rotifera</taxon>
        <taxon>Eurotatoria</taxon>
        <taxon>Bdelloidea</taxon>
        <taxon>Philodinida</taxon>
        <taxon>Philodinidae</taxon>
        <taxon>Didymodactylos</taxon>
    </lineage>
</organism>
<feature type="compositionally biased region" description="Polar residues" evidence="1">
    <location>
        <begin position="140"/>
        <end position="150"/>
    </location>
</feature>
<feature type="compositionally biased region" description="Basic residues" evidence="1">
    <location>
        <begin position="116"/>
        <end position="127"/>
    </location>
</feature>
<evidence type="ECO:0000256" key="1">
    <source>
        <dbReference type="SAM" id="MobiDB-lite"/>
    </source>
</evidence>
<feature type="region of interest" description="Disordered" evidence="1">
    <location>
        <begin position="110"/>
        <end position="173"/>
    </location>
</feature>
<accession>A0A8S2EFD0</accession>
<evidence type="ECO:0000313" key="4">
    <source>
        <dbReference type="Proteomes" id="UP000677228"/>
    </source>
</evidence>
<dbReference type="EMBL" id="CAJOBA010036293">
    <property type="protein sequence ID" value="CAF4020257.1"/>
    <property type="molecule type" value="Genomic_DNA"/>
</dbReference>
<comment type="caution">
    <text evidence="2">The sequence shown here is derived from an EMBL/GenBank/DDBJ whole genome shotgun (WGS) entry which is preliminary data.</text>
</comment>
<dbReference type="AlphaFoldDB" id="A0A8S2EFD0"/>
<sequence>MVQENGQVQNRPILIDQWTRYDNVQRQNSRPYRPFVPRNNDQTYESGAVLTPHQRQRRTRLNRARRDREERAANQLSNQVDALPVDNRFACFLDQDENDEIPLDECTAATTSTAKSNKKAVPKKQKNKKAEAQAKKPVSLVSNDDTSALDSEQKPKEYRDRPYPRADHIRWYL</sequence>
<feature type="region of interest" description="Disordered" evidence="1">
    <location>
        <begin position="29"/>
        <end position="79"/>
    </location>
</feature>
<feature type="compositionally biased region" description="Basic residues" evidence="1">
    <location>
        <begin position="54"/>
        <end position="63"/>
    </location>
</feature>
<feature type="compositionally biased region" description="Basic and acidic residues" evidence="1">
    <location>
        <begin position="151"/>
        <end position="173"/>
    </location>
</feature>
<gene>
    <name evidence="2" type="ORF">OVA965_LOCUS24468</name>
    <name evidence="3" type="ORF">TMI583_LOCUS25186</name>
</gene>
<proteinExistence type="predicted"/>
<evidence type="ECO:0000313" key="2">
    <source>
        <dbReference type="EMBL" id="CAF1211447.1"/>
    </source>
</evidence>
<dbReference type="EMBL" id="CAJNOK010014759">
    <property type="protein sequence ID" value="CAF1211447.1"/>
    <property type="molecule type" value="Genomic_DNA"/>
</dbReference>
<protein>
    <submittedName>
        <fullName evidence="2">Uncharacterized protein</fullName>
    </submittedName>
</protein>
<reference evidence="2" key="1">
    <citation type="submission" date="2021-02" db="EMBL/GenBank/DDBJ databases">
        <authorList>
            <person name="Nowell W R."/>
        </authorList>
    </citation>
    <scope>NUCLEOTIDE SEQUENCE</scope>
</reference>
<dbReference type="Proteomes" id="UP000677228">
    <property type="component" value="Unassembled WGS sequence"/>
</dbReference>
<name>A0A8S2EFD0_9BILA</name>
<dbReference type="Proteomes" id="UP000682733">
    <property type="component" value="Unassembled WGS sequence"/>
</dbReference>